<dbReference type="SUPFAM" id="SSF160387">
    <property type="entry name" value="NosL/MerB-like"/>
    <property type="match status" value="1"/>
</dbReference>
<keyword evidence="2" id="KW-0804">Transcription</keyword>
<dbReference type="Pfam" id="PF05573">
    <property type="entry name" value="NosL"/>
    <property type="match status" value="1"/>
</dbReference>
<evidence type="ECO:0000256" key="2">
    <source>
        <dbReference type="ARBA" id="ARBA00023163"/>
    </source>
</evidence>
<dbReference type="EMBL" id="FNDU01000017">
    <property type="protein sequence ID" value="SDI97858.1"/>
    <property type="molecule type" value="Genomic_DNA"/>
</dbReference>
<dbReference type="GO" id="GO:0003700">
    <property type="term" value="F:DNA-binding transcription factor activity"/>
    <property type="evidence" value="ECO:0007669"/>
    <property type="project" value="InterPro"/>
</dbReference>
<dbReference type="InterPro" id="IPR036390">
    <property type="entry name" value="WH_DNA-bd_sf"/>
</dbReference>
<dbReference type="PANTHER" id="PTHR41247:SF1">
    <property type="entry name" value="HTH-TYPE TRANSCRIPTIONAL REPRESSOR YCNK"/>
    <property type="match status" value="1"/>
</dbReference>
<dbReference type="OrthoDB" id="9797223at2"/>
<dbReference type="Gene3D" id="3.30.70.2050">
    <property type="match status" value="1"/>
</dbReference>
<dbReference type="Pfam" id="PF08220">
    <property type="entry name" value="HTH_DeoR"/>
    <property type="match status" value="1"/>
</dbReference>
<dbReference type="RefSeq" id="WP_091587574.1">
    <property type="nucleotide sequence ID" value="NZ_FNDU01000017.1"/>
</dbReference>
<keyword evidence="5" id="KW-1185">Reference proteome</keyword>
<name>A0A1G8PZP3_9BACI</name>
<dbReference type="InterPro" id="IPR001034">
    <property type="entry name" value="DeoR_HTH"/>
</dbReference>
<dbReference type="SMART" id="SM00420">
    <property type="entry name" value="HTH_DEOR"/>
    <property type="match status" value="1"/>
</dbReference>
<dbReference type="PRINTS" id="PR00037">
    <property type="entry name" value="HTHLACR"/>
</dbReference>
<dbReference type="Gene3D" id="1.10.10.10">
    <property type="entry name" value="Winged helix-like DNA-binding domain superfamily/Winged helix DNA-binding domain"/>
    <property type="match status" value="1"/>
</dbReference>
<dbReference type="STRING" id="930129.SAMN05216352_11710"/>
<dbReference type="Proteomes" id="UP000199017">
    <property type="component" value="Unassembled WGS sequence"/>
</dbReference>
<keyword evidence="4" id="KW-0238">DNA-binding</keyword>
<proteinExistence type="predicted"/>
<evidence type="ECO:0000313" key="4">
    <source>
        <dbReference type="EMBL" id="SDI97858.1"/>
    </source>
</evidence>
<accession>A0A1G8PZP3</accession>
<protein>
    <submittedName>
        <fullName evidence="4">DNA-binding transcriptional regulator of sugar metabolism, DeoR/GlpR family</fullName>
    </submittedName>
</protein>
<dbReference type="PROSITE" id="PS51000">
    <property type="entry name" value="HTH_DEOR_2"/>
    <property type="match status" value="1"/>
</dbReference>
<sequence>MLPVERQKQIQKLIKEKKTLKINELSEYFNVSEMTIYRDIKPLVEEGLVAKNFGGISLVENNKQTFSYQSHCVYCHKPNNTKIAYRLILPNDKVETACCAHCGLLRHRQIGEEVLQAICHDFFVNTTISASLTWYVMDTSLNVACCQPQVLTFEQREHAEKFIKGFGGDIYRFEDAMEVVYQKMQGYSGCCNNHK</sequence>
<feature type="domain" description="HTH deoR-type" evidence="3">
    <location>
        <begin position="3"/>
        <end position="58"/>
    </location>
</feature>
<gene>
    <name evidence="4" type="ORF">SAMN05216352_11710</name>
</gene>
<dbReference type="AlphaFoldDB" id="A0A1G8PZP3"/>
<dbReference type="InterPro" id="IPR036388">
    <property type="entry name" value="WH-like_DNA-bd_sf"/>
</dbReference>
<dbReference type="GO" id="GO:0003677">
    <property type="term" value="F:DNA binding"/>
    <property type="evidence" value="ECO:0007669"/>
    <property type="project" value="UniProtKB-KW"/>
</dbReference>
<evidence type="ECO:0000256" key="1">
    <source>
        <dbReference type="ARBA" id="ARBA00023015"/>
    </source>
</evidence>
<dbReference type="InterPro" id="IPR008719">
    <property type="entry name" value="N2O_reductase_NosL"/>
</dbReference>
<dbReference type="SUPFAM" id="SSF46785">
    <property type="entry name" value="Winged helix' DNA-binding domain"/>
    <property type="match status" value="1"/>
</dbReference>
<organism evidence="4 5">
    <name type="scientific">Alteribacillus bidgolensis</name>
    <dbReference type="NCBI Taxonomy" id="930129"/>
    <lineage>
        <taxon>Bacteria</taxon>
        <taxon>Bacillati</taxon>
        <taxon>Bacillota</taxon>
        <taxon>Bacilli</taxon>
        <taxon>Bacillales</taxon>
        <taxon>Bacillaceae</taxon>
        <taxon>Alteribacillus</taxon>
    </lineage>
</organism>
<evidence type="ECO:0000313" key="5">
    <source>
        <dbReference type="Proteomes" id="UP000199017"/>
    </source>
</evidence>
<evidence type="ECO:0000259" key="3">
    <source>
        <dbReference type="PROSITE" id="PS51000"/>
    </source>
</evidence>
<reference evidence="4 5" key="1">
    <citation type="submission" date="2016-10" db="EMBL/GenBank/DDBJ databases">
        <authorList>
            <person name="de Groot N.N."/>
        </authorList>
    </citation>
    <scope>NUCLEOTIDE SEQUENCE [LARGE SCALE GENOMIC DNA]</scope>
    <source>
        <strain evidence="5">P4B,CCM 7963,CECT 7998,DSM 25260,IBRC-M 10614,KCTC 13821</strain>
    </source>
</reference>
<keyword evidence="1" id="KW-0805">Transcription regulation</keyword>
<dbReference type="PANTHER" id="PTHR41247">
    <property type="entry name" value="HTH-TYPE TRANSCRIPTIONAL REPRESSOR YCNK"/>
    <property type="match status" value="1"/>
</dbReference>